<dbReference type="EC" id="3.1.26.3" evidence="15"/>
<evidence type="ECO:0000256" key="9">
    <source>
        <dbReference type="ARBA" id="ARBA00022722"/>
    </source>
</evidence>
<organism evidence="18 19">
    <name type="scientific">Candidatus Cellulosilyticum pullistercoris</name>
    <dbReference type="NCBI Taxonomy" id="2838521"/>
    <lineage>
        <taxon>Bacteria</taxon>
        <taxon>Bacillati</taxon>
        <taxon>Bacillota</taxon>
        <taxon>Clostridia</taxon>
        <taxon>Lachnospirales</taxon>
        <taxon>Cellulosilyticaceae</taxon>
        <taxon>Cellulosilyticum</taxon>
    </lineage>
</organism>
<dbReference type="GO" id="GO:0008033">
    <property type="term" value="P:tRNA processing"/>
    <property type="evidence" value="ECO:0007669"/>
    <property type="project" value="UniProtKB-KW"/>
</dbReference>
<evidence type="ECO:0000259" key="17">
    <source>
        <dbReference type="PROSITE" id="PS50142"/>
    </source>
</evidence>
<dbReference type="CDD" id="cd00593">
    <property type="entry name" value="RIBOc"/>
    <property type="match status" value="1"/>
</dbReference>
<dbReference type="InterPro" id="IPR036389">
    <property type="entry name" value="RNase_III_sf"/>
</dbReference>
<accession>A0A9E2KE09</accession>
<evidence type="ECO:0000256" key="11">
    <source>
        <dbReference type="ARBA" id="ARBA00022759"/>
    </source>
</evidence>
<feature type="binding site" evidence="15">
    <location>
        <position position="132"/>
    </location>
    <ligand>
        <name>Mg(2+)</name>
        <dbReference type="ChEBI" id="CHEBI:18420"/>
    </ligand>
</feature>
<evidence type="ECO:0000256" key="7">
    <source>
        <dbReference type="ARBA" id="ARBA00022664"/>
    </source>
</evidence>
<dbReference type="GO" id="GO:0003725">
    <property type="term" value="F:double-stranded RNA binding"/>
    <property type="evidence" value="ECO:0007669"/>
    <property type="project" value="TreeGrafter"/>
</dbReference>
<comment type="cofactor">
    <cofactor evidence="15">
        <name>Mg(2+)</name>
        <dbReference type="ChEBI" id="CHEBI:18420"/>
    </cofactor>
</comment>
<dbReference type="PANTHER" id="PTHR11207:SF0">
    <property type="entry name" value="RIBONUCLEASE 3"/>
    <property type="match status" value="1"/>
</dbReference>
<dbReference type="NCBIfam" id="TIGR02191">
    <property type="entry name" value="RNaseIII"/>
    <property type="match status" value="1"/>
</dbReference>
<evidence type="ECO:0000259" key="16">
    <source>
        <dbReference type="PROSITE" id="PS50137"/>
    </source>
</evidence>
<dbReference type="CDD" id="cd10845">
    <property type="entry name" value="DSRM_RNAse_III_family"/>
    <property type="match status" value="1"/>
</dbReference>
<dbReference type="PROSITE" id="PS50137">
    <property type="entry name" value="DS_RBD"/>
    <property type="match status" value="1"/>
</dbReference>
<dbReference type="InterPro" id="IPR000999">
    <property type="entry name" value="RNase_III_dom"/>
</dbReference>
<dbReference type="GO" id="GO:0019843">
    <property type="term" value="F:rRNA binding"/>
    <property type="evidence" value="ECO:0007669"/>
    <property type="project" value="UniProtKB-KW"/>
</dbReference>
<dbReference type="PANTHER" id="PTHR11207">
    <property type="entry name" value="RIBONUCLEASE III"/>
    <property type="match status" value="1"/>
</dbReference>
<evidence type="ECO:0000313" key="18">
    <source>
        <dbReference type="EMBL" id="MBU3804792.1"/>
    </source>
</evidence>
<keyword evidence="11 15" id="KW-0255">Endonuclease</keyword>
<comment type="caution">
    <text evidence="18">The sequence shown here is derived from an EMBL/GenBank/DDBJ whole genome shotgun (WGS) entry which is preliminary data.</text>
</comment>
<feature type="domain" description="RNase III" evidence="17">
    <location>
        <begin position="14"/>
        <end position="143"/>
    </location>
</feature>
<dbReference type="Proteomes" id="UP000824229">
    <property type="component" value="Unassembled WGS sequence"/>
</dbReference>
<evidence type="ECO:0000256" key="1">
    <source>
        <dbReference type="ARBA" id="ARBA00000109"/>
    </source>
</evidence>
<keyword evidence="9 15" id="KW-0540">Nuclease</keyword>
<dbReference type="EMBL" id="JAHLFQ010000200">
    <property type="protein sequence ID" value="MBU3804792.1"/>
    <property type="molecule type" value="Genomic_DNA"/>
</dbReference>
<dbReference type="GO" id="GO:0046872">
    <property type="term" value="F:metal ion binding"/>
    <property type="evidence" value="ECO:0007669"/>
    <property type="project" value="UniProtKB-KW"/>
</dbReference>
<reference evidence="18" key="2">
    <citation type="submission" date="2021-04" db="EMBL/GenBank/DDBJ databases">
        <authorList>
            <person name="Gilroy R."/>
        </authorList>
    </citation>
    <scope>NUCLEOTIDE SEQUENCE</scope>
    <source>
        <strain evidence="18">B5-657</strain>
    </source>
</reference>
<comment type="similarity">
    <text evidence="3">Belongs to the ribonuclease III family.</text>
</comment>
<dbReference type="SUPFAM" id="SSF54768">
    <property type="entry name" value="dsRNA-binding domain-like"/>
    <property type="match status" value="1"/>
</dbReference>
<evidence type="ECO:0000256" key="15">
    <source>
        <dbReference type="HAMAP-Rule" id="MF_00104"/>
    </source>
</evidence>
<evidence type="ECO:0000256" key="5">
    <source>
        <dbReference type="ARBA" id="ARBA00022490"/>
    </source>
</evidence>
<proteinExistence type="inferred from homology"/>
<dbReference type="Gene3D" id="3.30.160.20">
    <property type="match status" value="1"/>
</dbReference>
<evidence type="ECO:0000256" key="4">
    <source>
        <dbReference type="ARBA" id="ARBA00011738"/>
    </source>
</evidence>
<evidence type="ECO:0000256" key="12">
    <source>
        <dbReference type="ARBA" id="ARBA00022801"/>
    </source>
</evidence>
<comment type="function">
    <text evidence="15">Digests double-stranded RNA. Involved in the processing of primary rRNA transcript to yield the immediate precursors to the large and small rRNAs (23S and 16S). Processes some mRNAs, and tRNAs when they are encoded in the rRNA operon. Processes pre-crRNA and tracrRNA of type II CRISPR loci if present in the organism.</text>
</comment>
<feature type="binding site" evidence="15">
    <location>
        <position position="129"/>
    </location>
    <ligand>
        <name>Mg(2+)</name>
        <dbReference type="ChEBI" id="CHEBI:18420"/>
    </ligand>
</feature>
<dbReference type="GO" id="GO:0005737">
    <property type="term" value="C:cytoplasm"/>
    <property type="evidence" value="ECO:0007669"/>
    <property type="project" value="UniProtKB-SubCell"/>
</dbReference>
<dbReference type="AlphaFoldDB" id="A0A9E2KE09"/>
<keyword evidence="13 15" id="KW-0460">Magnesium</keyword>
<dbReference type="Pfam" id="PF14622">
    <property type="entry name" value="Ribonucleas_3_3"/>
    <property type="match status" value="1"/>
</dbReference>
<evidence type="ECO:0000256" key="13">
    <source>
        <dbReference type="ARBA" id="ARBA00022842"/>
    </source>
</evidence>
<dbReference type="SMART" id="SM00535">
    <property type="entry name" value="RIBOc"/>
    <property type="match status" value="1"/>
</dbReference>
<name>A0A9E2KE09_9FIRM</name>
<feature type="active site" evidence="15">
    <location>
        <position position="60"/>
    </location>
</feature>
<evidence type="ECO:0000256" key="2">
    <source>
        <dbReference type="ARBA" id="ARBA00004496"/>
    </source>
</evidence>
<keyword evidence="14 15" id="KW-0694">RNA-binding</keyword>
<dbReference type="GO" id="GO:0004525">
    <property type="term" value="F:ribonuclease III activity"/>
    <property type="evidence" value="ECO:0007669"/>
    <property type="project" value="UniProtKB-UniRule"/>
</dbReference>
<evidence type="ECO:0000256" key="14">
    <source>
        <dbReference type="ARBA" id="ARBA00022884"/>
    </source>
</evidence>
<dbReference type="Gene3D" id="1.10.1520.10">
    <property type="entry name" value="Ribonuclease III domain"/>
    <property type="match status" value="1"/>
</dbReference>
<comment type="subcellular location">
    <subcellularLocation>
        <location evidence="2 15">Cytoplasm</location>
    </subcellularLocation>
</comment>
<dbReference type="InterPro" id="IPR011907">
    <property type="entry name" value="RNase_III"/>
</dbReference>
<evidence type="ECO:0000313" key="19">
    <source>
        <dbReference type="Proteomes" id="UP000824229"/>
    </source>
</evidence>
<dbReference type="GO" id="GO:0006364">
    <property type="term" value="P:rRNA processing"/>
    <property type="evidence" value="ECO:0007669"/>
    <property type="project" value="UniProtKB-UniRule"/>
</dbReference>
<feature type="active site" evidence="15">
    <location>
        <position position="132"/>
    </location>
</feature>
<dbReference type="PROSITE" id="PS50142">
    <property type="entry name" value="RNASE_3_2"/>
    <property type="match status" value="1"/>
</dbReference>
<keyword evidence="7 15" id="KW-0507">mRNA processing</keyword>
<evidence type="ECO:0000256" key="8">
    <source>
        <dbReference type="ARBA" id="ARBA00022694"/>
    </source>
</evidence>
<sequence length="240" mass="27218">MGKKMHQTNKQEIIDAMQKVLNYTYNNSGLLEEALTHSSYANEHRNYHVKDNERLEFLGDAILDLIISEYLFKKYPNMPEGDLSKIRASIVCEGSLAKNAKKMPLGRYILLGKGEEMTGGRERASILADAFEAITGSLFLDGGFNEAKRFIHETLVADVEQTESIETLYTDYKTLLQEAIQKISMSPIHYEVVGEEGPDHDKHFYVEVFHEERSLGRGIGKSKKEAEQDAAKKALNYYNS</sequence>
<dbReference type="InterPro" id="IPR014720">
    <property type="entry name" value="dsRBD_dom"/>
</dbReference>
<keyword evidence="5 15" id="KW-0963">Cytoplasm</keyword>
<feature type="domain" description="DRBM" evidence="16">
    <location>
        <begin position="171"/>
        <end position="240"/>
    </location>
</feature>
<feature type="binding site" evidence="15">
    <location>
        <position position="56"/>
    </location>
    <ligand>
        <name>Mg(2+)</name>
        <dbReference type="ChEBI" id="CHEBI:18420"/>
    </ligand>
</feature>
<reference evidence="18" key="1">
    <citation type="journal article" date="2021" name="PeerJ">
        <title>Extensive microbial diversity within the chicken gut microbiome revealed by metagenomics and culture.</title>
        <authorList>
            <person name="Gilroy R."/>
            <person name="Ravi A."/>
            <person name="Getino M."/>
            <person name="Pursley I."/>
            <person name="Horton D.L."/>
            <person name="Alikhan N.F."/>
            <person name="Baker D."/>
            <person name="Gharbi K."/>
            <person name="Hall N."/>
            <person name="Watson M."/>
            <person name="Adriaenssens E.M."/>
            <person name="Foster-Nyarko E."/>
            <person name="Jarju S."/>
            <person name="Secka A."/>
            <person name="Antonio M."/>
            <person name="Oren A."/>
            <person name="Chaudhuri R.R."/>
            <person name="La Ragione R."/>
            <person name="Hildebrand F."/>
            <person name="Pallen M.J."/>
        </authorList>
    </citation>
    <scope>NUCLEOTIDE SEQUENCE</scope>
    <source>
        <strain evidence="18">B5-657</strain>
    </source>
</reference>
<dbReference type="GO" id="GO:0010468">
    <property type="term" value="P:regulation of gene expression"/>
    <property type="evidence" value="ECO:0007669"/>
    <property type="project" value="TreeGrafter"/>
</dbReference>
<keyword evidence="6 15" id="KW-0698">rRNA processing</keyword>
<dbReference type="GO" id="GO:0006397">
    <property type="term" value="P:mRNA processing"/>
    <property type="evidence" value="ECO:0007669"/>
    <property type="project" value="UniProtKB-UniRule"/>
</dbReference>
<gene>
    <name evidence="15 18" type="primary">rnc</name>
    <name evidence="18" type="ORF">H9872_08545</name>
</gene>
<dbReference type="Pfam" id="PF00035">
    <property type="entry name" value="dsrm"/>
    <property type="match status" value="1"/>
</dbReference>
<evidence type="ECO:0000256" key="3">
    <source>
        <dbReference type="ARBA" id="ARBA00010183"/>
    </source>
</evidence>
<dbReference type="FunFam" id="3.30.160.20:FF:000003">
    <property type="entry name" value="Ribonuclease 3"/>
    <property type="match status" value="1"/>
</dbReference>
<keyword evidence="12 15" id="KW-0378">Hydrolase</keyword>
<dbReference type="FunFam" id="1.10.1520.10:FF:000001">
    <property type="entry name" value="Ribonuclease 3"/>
    <property type="match status" value="1"/>
</dbReference>
<comment type="subunit">
    <text evidence="4 15">Homodimer.</text>
</comment>
<dbReference type="GO" id="GO:0042802">
    <property type="term" value="F:identical protein binding"/>
    <property type="evidence" value="ECO:0007669"/>
    <property type="project" value="UniProtKB-ARBA"/>
</dbReference>
<keyword evidence="8 15" id="KW-0819">tRNA processing</keyword>
<keyword evidence="15" id="KW-0699">rRNA-binding</keyword>
<keyword evidence="10 15" id="KW-0479">Metal-binding</keyword>
<evidence type="ECO:0000256" key="6">
    <source>
        <dbReference type="ARBA" id="ARBA00022552"/>
    </source>
</evidence>
<dbReference type="SMART" id="SM00358">
    <property type="entry name" value="DSRM"/>
    <property type="match status" value="1"/>
</dbReference>
<comment type="catalytic activity">
    <reaction evidence="1 15">
        <text>Endonucleolytic cleavage to 5'-phosphomonoester.</text>
        <dbReference type="EC" id="3.1.26.3"/>
    </reaction>
</comment>
<protein>
    <recommendedName>
        <fullName evidence="15">Ribonuclease 3</fullName>
        <ecNumber evidence="15">3.1.26.3</ecNumber>
    </recommendedName>
    <alternativeName>
        <fullName evidence="15">Ribonuclease III</fullName>
        <shortName evidence="15">RNase III</shortName>
    </alternativeName>
</protein>
<evidence type="ECO:0000256" key="10">
    <source>
        <dbReference type="ARBA" id="ARBA00022723"/>
    </source>
</evidence>
<dbReference type="HAMAP" id="MF_00104">
    <property type="entry name" value="RNase_III"/>
    <property type="match status" value="1"/>
</dbReference>
<dbReference type="PROSITE" id="PS00517">
    <property type="entry name" value="RNASE_3_1"/>
    <property type="match status" value="1"/>
</dbReference>
<dbReference type="SUPFAM" id="SSF69065">
    <property type="entry name" value="RNase III domain-like"/>
    <property type="match status" value="1"/>
</dbReference>